<gene>
    <name evidence="3" type="ORF">CLV45_1313</name>
</gene>
<dbReference type="Pfam" id="PF00582">
    <property type="entry name" value="Usp"/>
    <property type="match status" value="2"/>
</dbReference>
<accession>A0A2M9BPK6</accession>
<evidence type="ECO:0000259" key="2">
    <source>
        <dbReference type="Pfam" id="PF00582"/>
    </source>
</evidence>
<evidence type="ECO:0000256" key="1">
    <source>
        <dbReference type="ARBA" id="ARBA00008791"/>
    </source>
</evidence>
<dbReference type="PANTHER" id="PTHR46268:SF27">
    <property type="entry name" value="UNIVERSAL STRESS PROTEIN RV2623"/>
    <property type="match status" value="1"/>
</dbReference>
<evidence type="ECO:0000313" key="4">
    <source>
        <dbReference type="Proteomes" id="UP000228535"/>
    </source>
</evidence>
<feature type="domain" description="UspA" evidence="2">
    <location>
        <begin position="144"/>
        <end position="267"/>
    </location>
</feature>
<keyword evidence="4" id="KW-1185">Reference proteome</keyword>
<comment type="caution">
    <text evidence="3">The sequence shown here is derived from an EMBL/GenBank/DDBJ whole genome shotgun (WGS) entry which is preliminary data.</text>
</comment>
<name>A0A2M9BPK6_9BACT</name>
<dbReference type="SUPFAM" id="SSF52402">
    <property type="entry name" value="Adenine nucleotide alpha hydrolases-like"/>
    <property type="match status" value="2"/>
</dbReference>
<proteinExistence type="inferred from homology"/>
<comment type="similarity">
    <text evidence="1">Belongs to the universal stress protein A family.</text>
</comment>
<dbReference type="EMBL" id="PGFA01000001">
    <property type="protein sequence ID" value="PJJ59891.1"/>
    <property type="molecule type" value="Genomic_DNA"/>
</dbReference>
<dbReference type="AlphaFoldDB" id="A0A2M9BPK6"/>
<dbReference type="RefSeq" id="WP_170061821.1">
    <property type="nucleotide sequence ID" value="NZ_PGFA01000001.1"/>
</dbReference>
<protein>
    <submittedName>
        <fullName evidence="3">Nucleotide-binding universal stress UspA family protein</fullName>
    </submittedName>
</protein>
<feature type="domain" description="UspA" evidence="2">
    <location>
        <begin position="5"/>
        <end position="135"/>
    </location>
</feature>
<dbReference type="InterPro" id="IPR014729">
    <property type="entry name" value="Rossmann-like_a/b/a_fold"/>
</dbReference>
<dbReference type="PANTHER" id="PTHR46268">
    <property type="entry name" value="STRESS RESPONSE PROTEIN NHAX"/>
    <property type="match status" value="1"/>
</dbReference>
<dbReference type="CDD" id="cd00293">
    <property type="entry name" value="USP-like"/>
    <property type="match status" value="1"/>
</dbReference>
<organism evidence="3 4">
    <name type="scientific">Hymenobacter chitinivorans DSM 11115</name>
    <dbReference type="NCBI Taxonomy" id="1121954"/>
    <lineage>
        <taxon>Bacteria</taxon>
        <taxon>Pseudomonadati</taxon>
        <taxon>Bacteroidota</taxon>
        <taxon>Cytophagia</taxon>
        <taxon>Cytophagales</taxon>
        <taxon>Hymenobacteraceae</taxon>
        <taxon>Hymenobacter</taxon>
    </lineage>
</organism>
<sequence length="269" mass="28573">MAASLLVLTDFRQPAARALDYAAALAGVLEAPLVVLHVCAPGILDSELLTAPQPRRSPDVAARALACLTEDLPVPAVTEVQQGRVAEAVTGALRQHQPALLVLGRPRHEELPDELATTTALELLPTTTRPMLVVPEQAVVGLPRRVLLALDNEPYELPESALVVDRLLNPLHARLTVLHVGAGPAEEAARPAEEAAALLGLSPELPLKTRTLRHAWPADAILAAAGSGEFDLVILLARRRSVLGHLFHHSVTAQVLLHSPVPVLVLPAQ</sequence>
<reference evidence="3 4" key="1">
    <citation type="submission" date="2017-11" db="EMBL/GenBank/DDBJ databases">
        <title>Genomic Encyclopedia of Archaeal and Bacterial Type Strains, Phase II (KMG-II): From Individual Species to Whole Genera.</title>
        <authorList>
            <person name="Goeker M."/>
        </authorList>
    </citation>
    <scope>NUCLEOTIDE SEQUENCE [LARGE SCALE GENOMIC DNA]</scope>
    <source>
        <strain evidence="3 4">DSM 11115</strain>
    </source>
</reference>
<dbReference type="Proteomes" id="UP000228535">
    <property type="component" value="Unassembled WGS sequence"/>
</dbReference>
<dbReference type="InterPro" id="IPR006016">
    <property type="entry name" value="UspA"/>
</dbReference>
<dbReference type="Gene3D" id="3.40.50.620">
    <property type="entry name" value="HUPs"/>
    <property type="match status" value="2"/>
</dbReference>
<evidence type="ECO:0000313" key="3">
    <source>
        <dbReference type="EMBL" id="PJJ59891.1"/>
    </source>
</evidence>